<evidence type="ECO:0000256" key="1">
    <source>
        <dbReference type="SAM" id="SignalP"/>
    </source>
</evidence>
<dbReference type="AlphaFoldDB" id="U6K6S3"/>
<accession>U6K6S3</accession>
<dbReference type="VEuPathDB" id="ToxoDB:EMH_0084770"/>
<reference evidence="2" key="1">
    <citation type="submission" date="2013-10" db="EMBL/GenBank/DDBJ databases">
        <title>Genomic analysis of the causative agents of coccidiosis in chickens.</title>
        <authorList>
            <person name="Reid A.J."/>
            <person name="Blake D."/>
            <person name="Billington K."/>
            <person name="Browne H."/>
            <person name="Dunn M."/>
            <person name="Hung S."/>
            <person name="Kawahara F."/>
            <person name="Miranda-Saavedra D."/>
            <person name="Mourier T."/>
            <person name="Nagra H."/>
            <person name="Otto T.D."/>
            <person name="Rawlings N."/>
            <person name="Sanchez A."/>
            <person name="Sanders M."/>
            <person name="Subramaniam C."/>
            <person name="Tay Y."/>
            <person name="Dear P."/>
            <person name="Doerig C."/>
            <person name="Gruber A."/>
            <person name="Parkinson J."/>
            <person name="Shirley M."/>
            <person name="Wan K.L."/>
            <person name="Berriman M."/>
            <person name="Tomley F."/>
            <person name="Pain A."/>
        </authorList>
    </citation>
    <scope>NUCLEOTIDE SEQUENCE [LARGE SCALE GENOMIC DNA]</scope>
    <source>
        <strain evidence="2">Houghton</strain>
    </source>
</reference>
<reference evidence="2" key="2">
    <citation type="submission" date="2013-10" db="EMBL/GenBank/DDBJ databases">
        <authorList>
            <person name="Aslett M."/>
        </authorList>
    </citation>
    <scope>NUCLEOTIDE SEQUENCE [LARGE SCALE GENOMIC DNA]</scope>
    <source>
        <strain evidence="2">Houghton</strain>
    </source>
</reference>
<feature type="chain" id="PRO_5004672332" evidence="1">
    <location>
        <begin position="25"/>
        <end position="265"/>
    </location>
</feature>
<keyword evidence="3" id="KW-1185">Reference proteome</keyword>
<evidence type="ECO:0000313" key="2">
    <source>
        <dbReference type="EMBL" id="CDJ33710.1"/>
    </source>
</evidence>
<dbReference type="Proteomes" id="UP000030744">
    <property type="component" value="Unassembled WGS sequence"/>
</dbReference>
<dbReference type="OrthoDB" id="347249at2759"/>
<proteinExistence type="predicted"/>
<gene>
    <name evidence="2" type="ORF">EMH_0084770</name>
</gene>
<organism evidence="2 3">
    <name type="scientific">Eimeria mitis</name>
    <dbReference type="NCBI Taxonomy" id="44415"/>
    <lineage>
        <taxon>Eukaryota</taxon>
        <taxon>Sar</taxon>
        <taxon>Alveolata</taxon>
        <taxon>Apicomplexa</taxon>
        <taxon>Conoidasida</taxon>
        <taxon>Coccidia</taxon>
        <taxon>Eucoccidiorida</taxon>
        <taxon>Eimeriorina</taxon>
        <taxon>Eimeriidae</taxon>
        <taxon>Eimeria</taxon>
    </lineage>
</organism>
<dbReference type="EMBL" id="HG685569">
    <property type="protein sequence ID" value="CDJ33710.1"/>
    <property type="molecule type" value="Genomic_DNA"/>
</dbReference>
<feature type="signal peptide" evidence="1">
    <location>
        <begin position="1"/>
        <end position="24"/>
    </location>
</feature>
<protein>
    <submittedName>
        <fullName evidence="2">Uncharacterized protein</fullName>
    </submittedName>
</protein>
<keyword evidence="1" id="KW-0732">Signal</keyword>
<sequence>MRSIALRLLAPAVVAAALLHGDAAYYTHASEDTEAAAAVAAGGDEAEPATAADAASGATAAGSTVAAAAAAATATETAAEDKSIQETTDTTAKGILEKLKQFPGLGEHGAGLLQLAEEGLGIQASKWELKKMVPMLLDLQKNVHEHYMLTKGNGKYKPSSLLTRVVGQKSRNRVIRSMKNFAPDTDDGELIQQLDIVTQLLHELHTNPKNSVHEIMQTVSNAVGFNLEDEDMKELTGHMKWAHDLMEKVFTLLPSSLKGGKAEEL</sequence>
<evidence type="ECO:0000313" key="3">
    <source>
        <dbReference type="Proteomes" id="UP000030744"/>
    </source>
</evidence>
<name>U6K6S3_9EIME</name>
<dbReference type="GeneID" id="25382841"/>
<dbReference type="RefSeq" id="XP_013356273.1">
    <property type="nucleotide sequence ID" value="XM_013500819.1"/>
</dbReference>